<evidence type="ECO:0000313" key="5">
    <source>
        <dbReference type="Proteomes" id="UP000245119"/>
    </source>
</evidence>
<keyword evidence="5" id="KW-1185">Reference proteome</keyword>
<gene>
    <name evidence="4" type="ORF">C0Q70_12222</name>
</gene>
<dbReference type="Pfam" id="PF13857">
    <property type="entry name" value="Ank_5"/>
    <property type="match status" value="1"/>
</dbReference>
<accession>A0A2T7P0X4</accession>
<organism evidence="4 5">
    <name type="scientific">Pomacea canaliculata</name>
    <name type="common">Golden apple snail</name>
    <dbReference type="NCBI Taxonomy" id="400727"/>
    <lineage>
        <taxon>Eukaryota</taxon>
        <taxon>Metazoa</taxon>
        <taxon>Spiralia</taxon>
        <taxon>Lophotrochozoa</taxon>
        <taxon>Mollusca</taxon>
        <taxon>Gastropoda</taxon>
        <taxon>Caenogastropoda</taxon>
        <taxon>Architaenioglossa</taxon>
        <taxon>Ampullarioidea</taxon>
        <taxon>Ampullariidae</taxon>
        <taxon>Pomacea</taxon>
    </lineage>
</organism>
<dbReference type="PROSITE" id="PS50297">
    <property type="entry name" value="ANK_REP_REGION"/>
    <property type="match status" value="2"/>
</dbReference>
<evidence type="ECO:0000256" key="2">
    <source>
        <dbReference type="ARBA" id="ARBA00023043"/>
    </source>
</evidence>
<name>A0A2T7P0X4_POMCA</name>
<feature type="repeat" description="ANK" evidence="3">
    <location>
        <begin position="378"/>
        <end position="410"/>
    </location>
</feature>
<dbReference type="SMART" id="SM00248">
    <property type="entry name" value="ANK"/>
    <property type="match status" value="5"/>
</dbReference>
<dbReference type="Proteomes" id="UP000245119">
    <property type="component" value="Linkage Group LG7"/>
</dbReference>
<dbReference type="OrthoDB" id="10071127at2759"/>
<dbReference type="PROSITE" id="PS50088">
    <property type="entry name" value="ANK_REPEAT"/>
    <property type="match status" value="3"/>
</dbReference>
<dbReference type="InterPro" id="IPR002110">
    <property type="entry name" value="Ankyrin_rpt"/>
</dbReference>
<dbReference type="PANTHER" id="PTHR24178:SF9">
    <property type="entry name" value="ANK_REP_REGION DOMAIN-CONTAINING PROTEIN"/>
    <property type="match status" value="1"/>
</dbReference>
<dbReference type="EMBL" id="PZQS01000007">
    <property type="protein sequence ID" value="PVD27072.1"/>
    <property type="molecule type" value="Genomic_DNA"/>
</dbReference>
<evidence type="ECO:0000256" key="3">
    <source>
        <dbReference type="PROSITE-ProRule" id="PRU00023"/>
    </source>
</evidence>
<dbReference type="InterPro" id="IPR036770">
    <property type="entry name" value="Ankyrin_rpt-contain_sf"/>
</dbReference>
<keyword evidence="1" id="KW-0677">Repeat</keyword>
<sequence>MDNSSQNPKGVYQDSSMLTEGTVLLKSAAEAGNWNLVKDVIINGDVTGTEVRQSCLLQKLSSATGISQQLVREILNILFSKQSTDDTLKHIAQEAVVRAAHCDKWETLISFLSASDTLLEDESSLQSVIELMASSDSLKESRYLQIDVFVCVWRHTKQKILDSTDKRVQNTLVQLAAELNMWSRVCELLVAKPDLNLLDSDGLSVLHRLVMCPDSRFDSLLPVLLENGADASFKNSEGDTALHLAAHYQKIVKIGKSLQLREYNVGDQCTDSQSKIMVEYHFKCCESKKQALVKLVESCPDLNNLDSLGNTAVILAAKNENWEFLELLMEHGASTDLVNDNLQSVLHVLALTGGQVDPLLVKKVVEQCQCQVDDTDCSGSSPLHLAAYSQNWTVFKVLLDFGADPGRRDGSGYTVLHTLAGTGKDQVQHVTSLFTFLTQQGVDLNIPCPAEDESWDPWFDYDTDDDEDYFYYFDEEDTDEEINT</sequence>
<proteinExistence type="predicted"/>
<dbReference type="Gene3D" id="1.25.40.20">
    <property type="entry name" value="Ankyrin repeat-containing domain"/>
    <property type="match status" value="2"/>
</dbReference>
<feature type="repeat" description="ANK" evidence="3">
    <location>
        <begin position="201"/>
        <end position="236"/>
    </location>
</feature>
<keyword evidence="2 3" id="KW-0040">ANK repeat</keyword>
<dbReference type="Pfam" id="PF00023">
    <property type="entry name" value="Ank"/>
    <property type="match status" value="1"/>
</dbReference>
<dbReference type="PANTHER" id="PTHR24178">
    <property type="entry name" value="MOLTING PROTEIN MLT-4"/>
    <property type="match status" value="1"/>
</dbReference>
<protein>
    <submittedName>
        <fullName evidence="4">Uncharacterized protein</fullName>
    </submittedName>
</protein>
<feature type="repeat" description="ANK" evidence="3">
    <location>
        <begin position="308"/>
        <end position="340"/>
    </location>
</feature>
<comment type="caution">
    <text evidence="4">The sequence shown here is derived from an EMBL/GenBank/DDBJ whole genome shotgun (WGS) entry which is preliminary data.</text>
</comment>
<reference evidence="4 5" key="1">
    <citation type="submission" date="2018-04" db="EMBL/GenBank/DDBJ databases">
        <title>The genome of golden apple snail Pomacea canaliculata provides insight into stress tolerance and invasive adaptation.</title>
        <authorList>
            <person name="Liu C."/>
            <person name="Liu B."/>
            <person name="Ren Y."/>
            <person name="Zhang Y."/>
            <person name="Wang H."/>
            <person name="Li S."/>
            <person name="Jiang F."/>
            <person name="Yin L."/>
            <person name="Zhang G."/>
            <person name="Qian W."/>
            <person name="Fan W."/>
        </authorList>
    </citation>
    <scope>NUCLEOTIDE SEQUENCE [LARGE SCALE GENOMIC DNA]</scope>
    <source>
        <strain evidence="4">SZHN2017</strain>
        <tissue evidence="4">Muscle</tissue>
    </source>
</reference>
<dbReference type="SUPFAM" id="SSF48403">
    <property type="entry name" value="Ankyrin repeat"/>
    <property type="match status" value="1"/>
</dbReference>
<evidence type="ECO:0000256" key="1">
    <source>
        <dbReference type="ARBA" id="ARBA00022737"/>
    </source>
</evidence>
<dbReference type="AlphaFoldDB" id="A0A2T7P0X4"/>
<dbReference type="Pfam" id="PF12796">
    <property type="entry name" value="Ank_2"/>
    <property type="match status" value="1"/>
</dbReference>
<evidence type="ECO:0000313" key="4">
    <source>
        <dbReference type="EMBL" id="PVD27072.1"/>
    </source>
</evidence>
<dbReference type="STRING" id="400727.A0A2T7P0X4"/>